<protein>
    <submittedName>
        <fullName evidence="1">Uncharacterized protein</fullName>
    </submittedName>
</protein>
<accession>A0A382GES3</accession>
<proteinExistence type="predicted"/>
<gene>
    <name evidence="1" type="ORF">METZ01_LOCUS225545</name>
</gene>
<dbReference type="AlphaFoldDB" id="A0A382GES3"/>
<sequence length="57" mass="6457">MQRLDGSSKLDLHDAKRPIEIEPTVSPLHKKCGCHVDVYIRTSASIEAHDLLVRDVY</sequence>
<organism evidence="1">
    <name type="scientific">marine metagenome</name>
    <dbReference type="NCBI Taxonomy" id="408172"/>
    <lineage>
        <taxon>unclassified sequences</taxon>
        <taxon>metagenomes</taxon>
        <taxon>ecological metagenomes</taxon>
    </lineage>
</organism>
<dbReference type="EMBL" id="UINC01054688">
    <property type="protein sequence ID" value="SVB72691.1"/>
    <property type="molecule type" value="Genomic_DNA"/>
</dbReference>
<evidence type="ECO:0000313" key="1">
    <source>
        <dbReference type="EMBL" id="SVB72691.1"/>
    </source>
</evidence>
<reference evidence="1" key="1">
    <citation type="submission" date="2018-05" db="EMBL/GenBank/DDBJ databases">
        <authorList>
            <person name="Lanie J.A."/>
            <person name="Ng W.-L."/>
            <person name="Kazmierczak K.M."/>
            <person name="Andrzejewski T.M."/>
            <person name="Davidsen T.M."/>
            <person name="Wayne K.J."/>
            <person name="Tettelin H."/>
            <person name="Glass J.I."/>
            <person name="Rusch D."/>
            <person name="Podicherti R."/>
            <person name="Tsui H.-C.T."/>
            <person name="Winkler M.E."/>
        </authorList>
    </citation>
    <scope>NUCLEOTIDE SEQUENCE</scope>
</reference>
<name>A0A382GES3_9ZZZZ</name>